<accession>A0A5J4WNZ8</accession>
<reference evidence="2 3" key="1">
    <citation type="submission" date="2019-03" db="EMBL/GenBank/DDBJ databases">
        <title>Single cell metagenomics reveals metabolic interactions within the superorganism composed of flagellate Streblomastix strix and complex community of Bacteroidetes bacteria on its surface.</title>
        <authorList>
            <person name="Treitli S.C."/>
            <person name="Kolisko M."/>
            <person name="Husnik F."/>
            <person name="Keeling P."/>
            <person name="Hampl V."/>
        </authorList>
    </citation>
    <scope>NUCLEOTIDE SEQUENCE [LARGE SCALE GENOMIC DNA]</scope>
    <source>
        <strain evidence="2">ST1C</strain>
    </source>
</reference>
<dbReference type="Gene3D" id="2.60.120.920">
    <property type="match status" value="1"/>
</dbReference>
<dbReference type="InterPro" id="IPR043136">
    <property type="entry name" value="B30.2/SPRY_sf"/>
</dbReference>
<sequence>MQSDEQKRIAELEQQVRALQAQLISSQEQNLPQTNKNTIDAASDIKESDEKVDERQIESKDGLINKQNDVDTQQLIEEKNIEKLTNSQSGENWGFGSKQDNDIKDSQILPKIFAPVDISSDPSNEDLPITFFNATEIDESIGQIERIEGGKLQLVKTQDDYLSVTLDAIFNQGIIKCNVKFGKFVYGSRGVGIVKASHKIQHKNNQNSLEDEINNRNLVFYDLNEGYVSHKGEKTRGNDVFGRNKNISVELNMNEGTFHLFKEGEQQPIFIRGINEPVRLFIYLHWGESSFVVESLQKIKLAQSVKGIKNEIAIDW</sequence>
<comment type="caution">
    <text evidence="2">The sequence shown here is derived from an EMBL/GenBank/DDBJ whole genome shotgun (WGS) entry which is preliminary data.</text>
</comment>
<name>A0A5J4WNZ8_9EUKA</name>
<feature type="region of interest" description="Disordered" evidence="1">
    <location>
        <begin position="25"/>
        <end position="71"/>
    </location>
</feature>
<gene>
    <name evidence="2" type="ORF">EZS28_008119</name>
</gene>
<evidence type="ECO:0008006" key="4">
    <source>
        <dbReference type="Google" id="ProtNLM"/>
    </source>
</evidence>
<evidence type="ECO:0000313" key="3">
    <source>
        <dbReference type="Proteomes" id="UP000324800"/>
    </source>
</evidence>
<feature type="compositionally biased region" description="Basic and acidic residues" evidence="1">
    <location>
        <begin position="43"/>
        <end position="63"/>
    </location>
</feature>
<organism evidence="2 3">
    <name type="scientific">Streblomastix strix</name>
    <dbReference type="NCBI Taxonomy" id="222440"/>
    <lineage>
        <taxon>Eukaryota</taxon>
        <taxon>Metamonada</taxon>
        <taxon>Preaxostyla</taxon>
        <taxon>Oxymonadida</taxon>
        <taxon>Streblomastigidae</taxon>
        <taxon>Streblomastix</taxon>
    </lineage>
</organism>
<proteinExistence type="predicted"/>
<feature type="compositionally biased region" description="Polar residues" evidence="1">
    <location>
        <begin position="25"/>
        <end position="40"/>
    </location>
</feature>
<dbReference type="AlphaFoldDB" id="A0A5J4WNZ8"/>
<evidence type="ECO:0000256" key="1">
    <source>
        <dbReference type="SAM" id="MobiDB-lite"/>
    </source>
</evidence>
<dbReference type="Proteomes" id="UP000324800">
    <property type="component" value="Unassembled WGS sequence"/>
</dbReference>
<protein>
    <recommendedName>
        <fullName evidence="4">SPRY domain-containing protein</fullName>
    </recommendedName>
</protein>
<evidence type="ECO:0000313" key="2">
    <source>
        <dbReference type="EMBL" id="KAA6396352.1"/>
    </source>
</evidence>
<dbReference type="EMBL" id="SNRW01001447">
    <property type="protein sequence ID" value="KAA6396352.1"/>
    <property type="molecule type" value="Genomic_DNA"/>
</dbReference>